<dbReference type="Proteomes" id="UP001150217">
    <property type="component" value="Unassembled WGS sequence"/>
</dbReference>
<proteinExistence type="predicted"/>
<sequence length="92" mass="10150">AALVYTTGRICNNQTFGSARGQRCIATSKIAFPPNSTQILRSHRNSPSEMRFLGDDYVKADNRALLISATSIQNAGQISVAIEHSSYNRFSW</sequence>
<protein>
    <submittedName>
        <fullName evidence="1">Uncharacterized protein</fullName>
    </submittedName>
</protein>
<gene>
    <name evidence="1" type="ORF">C8R41DRAFT_942102</name>
</gene>
<evidence type="ECO:0000313" key="1">
    <source>
        <dbReference type="EMBL" id="KAJ4501255.1"/>
    </source>
</evidence>
<reference evidence="1" key="1">
    <citation type="submission" date="2022-08" db="EMBL/GenBank/DDBJ databases">
        <title>A Global Phylogenomic Analysis of the Shiitake Genus Lentinula.</title>
        <authorList>
            <consortium name="DOE Joint Genome Institute"/>
            <person name="Sierra-Patev S."/>
            <person name="Min B."/>
            <person name="Naranjo-Ortiz M."/>
            <person name="Looney B."/>
            <person name="Konkel Z."/>
            <person name="Slot J.C."/>
            <person name="Sakamoto Y."/>
            <person name="Steenwyk J.L."/>
            <person name="Rokas A."/>
            <person name="Carro J."/>
            <person name="Camarero S."/>
            <person name="Ferreira P."/>
            <person name="Molpeceres G."/>
            <person name="Ruiz-Duenas F.J."/>
            <person name="Serrano A."/>
            <person name="Henrissat B."/>
            <person name="Drula E."/>
            <person name="Hughes K.W."/>
            <person name="Mata J.L."/>
            <person name="Ishikawa N.K."/>
            <person name="Vargas-Isla R."/>
            <person name="Ushijima S."/>
            <person name="Smith C.A."/>
            <person name="Ahrendt S."/>
            <person name="Andreopoulos W."/>
            <person name="He G."/>
            <person name="Labutti K."/>
            <person name="Lipzen A."/>
            <person name="Ng V."/>
            <person name="Riley R."/>
            <person name="Sandor L."/>
            <person name="Barry K."/>
            <person name="Martinez A.T."/>
            <person name="Xiao Y."/>
            <person name="Gibbons J.G."/>
            <person name="Terashima K."/>
            <person name="Grigoriev I.V."/>
            <person name="Hibbett D.S."/>
        </authorList>
    </citation>
    <scope>NUCLEOTIDE SEQUENCE</scope>
    <source>
        <strain evidence="1">RHP3577 ss4</strain>
    </source>
</reference>
<name>A0ABQ8W080_9AGAR</name>
<dbReference type="EMBL" id="JANVFT010000002">
    <property type="protein sequence ID" value="KAJ4501255.1"/>
    <property type="molecule type" value="Genomic_DNA"/>
</dbReference>
<evidence type="ECO:0000313" key="2">
    <source>
        <dbReference type="Proteomes" id="UP001150217"/>
    </source>
</evidence>
<feature type="non-terminal residue" evidence="1">
    <location>
        <position position="1"/>
    </location>
</feature>
<comment type="caution">
    <text evidence="1">The sequence shown here is derived from an EMBL/GenBank/DDBJ whole genome shotgun (WGS) entry which is preliminary data.</text>
</comment>
<keyword evidence="2" id="KW-1185">Reference proteome</keyword>
<organism evidence="1 2">
    <name type="scientific">Lentinula lateritia</name>
    <dbReference type="NCBI Taxonomy" id="40482"/>
    <lineage>
        <taxon>Eukaryota</taxon>
        <taxon>Fungi</taxon>
        <taxon>Dikarya</taxon>
        <taxon>Basidiomycota</taxon>
        <taxon>Agaricomycotina</taxon>
        <taxon>Agaricomycetes</taxon>
        <taxon>Agaricomycetidae</taxon>
        <taxon>Agaricales</taxon>
        <taxon>Marasmiineae</taxon>
        <taxon>Omphalotaceae</taxon>
        <taxon>Lentinula</taxon>
    </lineage>
</organism>
<accession>A0ABQ8W080</accession>